<reference evidence="3 4" key="1">
    <citation type="submission" date="2016-09" db="EMBL/GenBank/DDBJ databases">
        <title>Draft Genome Sequence of four Alteromonas macleodii strains isolated from copper coupons and grown long-term at elevated copper levels.</title>
        <authorList>
            <person name="Cusick K."/>
            <person name="Dale J."/>
            <person name="Little B."/>
            <person name="Biffinger J."/>
        </authorList>
    </citation>
    <scope>NUCLEOTIDE SEQUENCE [LARGE SCALE GENOMIC DNA]</scope>
    <source>
        <strain evidence="3 4">KCP01</strain>
    </source>
</reference>
<evidence type="ECO:0000313" key="4">
    <source>
        <dbReference type="Proteomes" id="UP000095392"/>
    </source>
</evidence>
<dbReference type="Pfam" id="PF20419">
    <property type="entry name" value="DUF6701"/>
    <property type="match status" value="1"/>
</dbReference>
<sequence length="1230" mass="131953">MNLKSISLFCLFLTLYVAPPVLAVPQIEGRFIELQNTYNKAEWTTISFSQVYDEPPAVFMLSTNQGSNPAIVKIRNVTRTGFEALPLEPSGEDGPHITMGAHYLAIAYGVHEFPDGDIVEVGKMELGGGTIQASTSSPWYEPNGPLKVGEENARYARVSLETDFGEQPVFFHSIQTLNNQVDVNGKKPPNEHLLPFLTIAAKYEAPSYFMALEASETDYAPVTRNETVAYMATTEGFNRRFFDDNGIEVVWEADFADVRIQGWDDGCFRNDFKNNYAQTPLVAASKISRNGGDGGWLRSCGVNKNRLGLRVDEDRSLDSERNHTEEDASILAMTSEFVFSGEVPSCDDAFPGAVAAFSGSAISLAAGSRMIDENAGVLSAQQFITDATSGSADYPKCGQNPVDCTVNNTDALTDSQARAIPTITIDDSGPEIAEGDLAGDYYFNRQLVTMAAGNYNVIAPTRIYVSDPGDNIGGVATKFTMVNANITVAEGAYLAIYVDGDVVIDGSNPNALVLAKGEITFANVSEGTLRGRFTAGGGVGSPATLRVTANEVPNNIPGICGREVIEVLNHYRFELADNKGSSCAAKEVTLKACADVNCDLLYSQPSTVNLVPVNSGNYRWSPDDSVTFIGQTSLTLDSLRGADPELATSGENPSSQLRCFIGGKEVNLGSCKIKYESDGLVFKNITDDSETIVTQLSGKPSDTGFNSKTYAIEACGNSDTLKNQIVDVELNYNCSSSSNCSNTLLLINNGNEHQLGLTPRTFPIQFDADSRAAFTIQYPDAGELSLSADITNRSGIAGSSNTFKVRPFGFAMNILNDSGTSSNLNGYANSANGSLLKLTGEDFVLGLRTVQWVDGEDSNDDGIPDNFAALENNNTAEHFSGSALLTPLNILPSGGATGTLSVPSVLFSDEGKVNVGINYDEVGTISIAAQSTYLSDTTVQGLVQNVGRFAPSNFALSGSVEAACNVNGAFNYFDQPISEVSFSLTALNQNGSRTTNYYDGFDKLTSLGLQVEHDGNLLNRLENINSIGWPQSGATGQITFSDNDIAFSRLGSATLDGAYIDAAVVLVADQAQIEGANFNGLSCSGQCVDDFGDSISFAYGRATLINNYGAADEALLLPLRTQYWDGNNWRINKYDSCTAYDHDNVNDESGELVSSGEESLSEGAYRNSDGIRLSSPNGAGNYPVSYTPDAWLLWDWDGDGEADNPPNATLTYGVYRGNDNIIYKREQINN</sequence>
<feature type="chain" id="PRO_5044269272" evidence="1">
    <location>
        <begin position="24"/>
        <end position="1230"/>
    </location>
</feature>
<name>A0AB36G479_ALTMA</name>
<protein>
    <submittedName>
        <fullName evidence="3">H-type lectin domain protein</fullName>
    </submittedName>
</protein>
<dbReference type="Proteomes" id="UP000095392">
    <property type="component" value="Unassembled WGS sequence"/>
</dbReference>
<evidence type="ECO:0000313" key="3">
    <source>
        <dbReference type="EMBL" id="OES38320.1"/>
    </source>
</evidence>
<dbReference type="RefSeq" id="WP_069943549.1">
    <property type="nucleotide sequence ID" value="NZ_MIPW01000003.1"/>
</dbReference>
<proteinExistence type="predicted"/>
<dbReference type="AlphaFoldDB" id="A0AB36G479"/>
<comment type="caution">
    <text evidence="3">The sequence shown here is derived from an EMBL/GenBank/DDBJ whole genome shotgun (WGS) entry which is preliminary data.</text>
</comment>
<dbReference type="EMBL" id="MIPY01000003">
    <property type="protein sequence ID" value="OES38320.1"/>
    <property type="molecule type" value="Genomic_DNA"/>
</dbReference>
<keyword evidence="4" id="KW-1185">Reference proteome</keyword>
<dbReference type="InterPro" id="IPR046524">
    <property type="entry name" value="DUF6701"/>
</dbReference>
<feature type="signal peptide" evidence="1">
    <location>
        <begin position="1"/>
        <end position="23"/>
    </location>
</feature>
<keyword evidence="1" id="KW-0732">Signal</keyword>
<accession>A0AB36G479</accession>
<evidence type="ECO:0000259" key="2">
    <source>
        <dbReference type="Pfam" id="PF20419"/>
    </source>
</evidence>
<gene>
    <name evidence="3" type="ORF">BFV95_0226</name>
</gene>
<evidence type="ECO:0000256" key="1">
    <source>
        <dbReference type="SAM" id="SignalP"/>
    </source>
</evidence>
<organism evidence="3 4">
    <name type="scientific">Alteromonas macleodii</name>
    <name type="common">Pseudoalteromonas macleodii</name>
    <dbReference type="NCBI Taxonomy" id="28108"/>
    <lineage>
        <taxon>Bacteria</taxon>
        <taxon>Pseudomonadati</taxon>
        <taxon>Pseudomonadota</taxon>
        <taxon>Gammaproteobacteria</taxon>
        <taxon>Alteromonadales</taxon>
        <taxon>Alteromonadaceae</taxon>
        <taxon>Alteromonas/Salinimonas group</taxon>
        <taxon>Alteromonas</taxon>
    </lineage>
</organism>
<feature type="domain" description="DUF6701" evidence="2">
    <location>
        <begin position="657"/>
        <end position="1226"/>
    </location>
</feature>